<dbReference type="PANTHER" id="PTHR34001:SF3">
    <property type="entry name" value="BLL7405 PROTEIN"/>
    <property type="match status" value="1"/>
</dbReference>
<dbReference type="GO" id="GO:0009279">
    <property type="term" value="C:cell outer membrane"/>
    <property type="evidence" value="ECO:0007669"/>
    <property type="project" value="UniProtKB-SubCell"/>
</dbReference>
<keyword evidence="9" id="KW-1185">Reference proteome</keyword>
<evidence type="ECO:0000259" key="7">
    <source>
        <dbReference type="Pfam" id="PF13505"/>
    </source>
</evidence>
<dbReference type="Gene3D" id="2.40.160.20">
    <property type="match status" value="1"/>
</dbReference>
<dbReference type="PANTHER" id="PTHR34001">
    <property type="entry name" value="BLL7405 PROTEIN"/>
    <property type="match status" value="1"/>
</dbReference>
<reference evidence="8 9" key="1">
    <citation type="submission" date="2018-12" db="EMBL/GenBank/DDBJ databases">
        <title>Mesorhizobium carbonis sp. nov., isolated from coal mine water.</title>
        <authorList>
            <person name="Xin W."/>
            <person name="Xu Z."/>
            <person name="Xiang F."/>
            <person name="Zhang J."/>
            <person name="Xi L."/>
            <person name="Liu J."/>
        </authorList>
    </citation>
    <scope>NUCLEOTIDE SEQUENCE [LARGE SCALE GENOMIC DNA]</scope>
    <source>
        <strain evidence="8 9">B2.3</strain>
    </source>
</reference>
<name>A0A3R9ZUW7_9HYPH</name>
<dbReference type="SUPFAM" id="SSF56925">
    <property type="entry name" value="OMPA-like"/>
    <property type="match status" value="1"/>
</dbReference>
<evidence type="ECO:0000256" key="2">
    <source>
        <dbReference type="ARBA" id="ARBA00022729"/>
    </source>
</evidence>
<gene>
    <name evidence="8" type="ORF">EJC49_00905</name>
</gene>
<keyword evidence="3" id="KW-0472">Membrane</keyword>
<evidence type="ECO:0000256" key="4">
    <source>
        <dbReference type="ARBA" id="ARBA00023237"/>
    </source>
</evidence>
<feature type="domain" description="Outer membrane protein beta-barrel" evidence="7">
    <location>
        <begin position="8"/>
        <end position="224"/>
    </location>
</feature>
<feature type="signal peptide" evidence="6">
    <location>
        <begin position="1"/>
        <end position="20"/>
    </location>
</feature>
<dbReference type="Pfam" id="PF13505">
    <property type="entry name" value="OMP_b-brl"/>
    <property type="match status" value="1"/>
</dbReference>
<dbReference type="AlphaFoldDB" id="A0A3R9ZUW7"/>
<evidence type="ECO:0000256" key="6">
    <source>
        <dbReference type="SAM" id="SignalP"/>
    </source>
</evidence>
<dbReference type="InterPro" id="IPR027385">
    <property type="entry name" value="Beta-barrel_OMP"/>
</dbReference>
<sequence>MKQFLIATAAVVAMVSAAQAQQRTFDWSGPYVGAEIGGGFSSTNFAASSTDFAGGYREDVMVGGVFAGYDWQFGPVVYGLAADIDFVHSADLAFGDEDALTGGKGEAYTYDVDWVSTARARLGYTPTDRILVYGTGGIAAGHFEATSYSRPSFFDTADTASYSGVKWGGVFGAGVDFALPNDWSLKAEYLNYRFESINFGGEGLPNTSFKPKFEAVKFGLAYRF</sequence>
<evidence type="ECO:0000313" key="8">
    <source>
        <dbReference type="EMBL" id="RST88292.1"/>
    </source>
</evidence>
<dbReference type="Proteomes" id="UP000278398">
    <property type="component" value="Unassembled WGS sequence"/>
</dbReference>
<comment type="subcellular location">
    <subcellularLocation>
        <location evidence="1">Cell outer membrane</location>
    </subcellularLocation>
</comment>
<keyword evidence="4" id="KW-0998">Cell outer membrane</keyword>
<feature type="chain" id="PRO_5018614273" evidence="6">
    <location>
        <begin position="21"/>
        <end position="224"/>
    </location>
</feature>
<evidence type="ECO:0000256" key="1">
    <source>
        <dbReference type="ARBA" id="ARBA00004442"/>
    </source>
</evidence>
<comment type="similarity">
    <text evidence="5">Belongs to the Omp25/RopB family.</text>
</comment>
<accession>A0A3R9ZUW7</accession>
<dbReference type="EMBL" id="RWKW01000002">
    <property type="protein sequence ID" value="RST88292.1"/>
    <property type="molecule type" value="Genomic_DNA"/>
</dbReference>
<comment type="caution">
    <text evidence="8">The sequence shown here is derived from an EMBL/GenBank/DDBJ whole genome shotgun (WGS) entry which is preliminary data.</text>
</comment>
<organism evidence="8 9">
    <name type="scientific">Aquibium carbonis</name>
    <dbReference type="NCBI Taxonomy" id="2495581"/>
    <lineage>
        <taxon>Bacteria</taxon>
        <taxon>Pseudomonadati</taxon>
        <taxon>Pseudomonadota</taxon>
        <taxon>Alphaproteobacteria</taxon>
        <taxon>Hyphomicrobiales</taxon>
        <taxon>Phyllobacteriaceae</taxon>
        <taxon>Aquibium</taxon>
    </lineage>
</organism>
<evidence type="ECO:0000256" key="5">
    <source>
        <dbReference type="ARBA" id="ARBA00038306"/>
    </source>
</evidence>
<dbReference type="InterPro" id="IPR011250">
    <property type="entry name" value="OMP/PagP_B-barrel"/>
</dbReference>
<evidence type="ECO:0000256" key="3">
    <source>
        <dbReference type="ARBA" id="ARBA00023136"/>
    </source>
</evidence>
<protein>
    <submittedName>
        <fullName evidence="8">Porin family protein</fullName>
    </submittedName>
</protein>
<proteinExistence type="inferred from homology"/>
<dbReference type="RefSeq" id="WP_126697566.1">
    <property type="nucleotide sequence ID" value="NZ_RWKW01000002.1"/>
</dbReference>
<dbReference type="OrthoDB" id="9815357at2"/>
<keyword evidence="2 6" id="KW-0732">Signal</keyword>
<dbReference type="InterPro" id="IPR051692">
    <property type="entry name" value="OMP-like"/>
</dbReference>
<evidence type="ECO:0000313" key="9">
    <source>
        <dbReference type="Proteomes" id="UP000278398"/>
    </source>
</evidence>